<comment type="caution">
    <text evidence="10">The sequence shown here is derived from an EMBL/GenBank/DDBJ whole genome shotgun (WGS) entry which is preliminary data.</text>
</comment>
<evidence type="ECO:0000256" key="4">
    <source>
        <dbReference type="ARBA" id="ARBA00022764"/>
    </source>
</evidence>
<sequence>MKNTLRSAVVAAAMLGAIFGIGCSAQADQTTDKLKSTLQSRMGDATIKSVEKSPIPGLYEINLGTQIVYSDATGNYVLLGDLVDTRTRSNLTEARLAETNKIDFAKLPFENAVKVVKGNGSRKIAVFSDPNCPYCKQLETTLKSVDNVTVYTFLYPVLSPDSTTKSKSIWCAKDRAMAWEGWMLDHKTPALASCDTTAIDKNMQLGKSMNVTGTPTVFLADGRRLPGAVPADRLEKELSAVR</sequence>
<comment type="subcellular location">
    <subcellularLocation>
        <location evidence="1 7">Periplasm</location>
    </subcellularLocation>
</comment>
<dbReference type="InterPro" id="IPR017937">
    <property type="entry name" value="Thioredoxin_CS"/>
</dbReference>
<evidence type="ECO:0000256" key="6">
    <source>
        <dbReference type="ARBA" id="ARBA00023284"/>
    </source>
</evidence>
<reference evidence="10" key="1">
    <citation type="submission" date="2016-01" db="EMBL/GenBank/DDBJ databases">
        <authorList>
            <person name="Peeters C."/>
        </authorList>
    </citation>
    <scope>NUCLEOTIDE SEQUENCE [LARGE SCALE GENOMIC DNA]</scope>
    <source>
        <strain evidence="10">LMG 22934</strain>
    </source>
</reference>
<evidence type="ECO:0000256" key="5">
    <source>
        <dbReference type="ARBA" id="ARBA00023157"/>
    </source>
</evidence>
<dbReference type="Gene3D" id="3.10.450.70">
    <property type="entry name" value="Disulphide bond isomerase, DsbC/G, N-terminal"/>
    <property type="match status" value="1"/>
</dbReference>
<dbReference type="RefSeq" id="WP_087659445.1">
    <property type="nucleotide sequence ID" value="NZ_FCNW02000042.1"/>
</dbReference>
<evidence type="ECO:0000313" key="10">
    <source>
        <dbReference type="EMBL" id="SAL59361.1"/>
    </source>
</evidence>
<comment type="function">
    <text evidence="7">Required for disulfide bond formation in some periplasmic proteins. Acts by transferring its disulfide bond to other proteins and is reduced in the process.</text>
</comment>
<evidence type="ECO:0000313" key="11">
    <source>
        <dbReference type="Proteomes" id="UP000054977"/>
    </source>
</evidence>
<protein>
    <recommendedName>
        <fullName evidence="7">Thiol:disulfide interchange protein</fullName>
    </recommendedName>
</protein>
<evidence type="ECO:0000256" key="3">
    <source>
        <dbReference type="ARBA" id="ARBA00022729"/>
    </source>
</evidence>
<dbReference type="GO" id="GO:0016853">
    <property type="term" value="F:isomerase activity"/>
    <property type="evidence" value="ECO:0007669"/>
    <property type="project" value="UniProtKB-KW"/>
</dbReference>
<feature type="domain" description="Disulphide bond isomerase DsbC/G N-terminal" evidence="8">
    <location>
        <begin position="26"/>
        <end position="93"/>
    </location>
</feature>
<dbReference type="Pfam" id="PF10411">
    <property type="entry name" value="DsbC_N"/>
    <property type="match status" value="1"/>
</dbReference>
<feature type="domain" description="Thioredoxin-like fold" evidence="9">
    <location>
        <begin position="116"/>
        <end position="238"/>
    </location>
</feature>
<dbReference type="InterPro" id="IPR033954">
    <property type="entry name" value="DiS-bond_Isoase_DsbC/G"/>
</dbReference>
<evidence type="ECO:0000256" key="1">
    <source>
        <dbReference type="ARBA" id="ARBA00004418"/>
    </source>
</evidence>
<keyword evidence="3 7" id="KW-0732">Signal</keyword>
<dbReference type="InterPro" id="IPR051470">
    <property type="entry name" value="Thiol:disulfide_interchange"/>
</dbReference>
<dbReference type="SUPFAM" id="SSF54423">
    <property type="entry name" value="DsbC/DsbG N-terminal domain-like"/>
    <property type="match status" value="1"/>
</dbReference>
<dbReference type="EMBL" id="FCNW02000042">
    <property type="protein sequence ID" value="SAL59361.1"/>
    <property type="molecule type" value="Genomic_DNA"/>
</dbReference>
<dbReference type="InterPro" id="IPR012336">
    <property type="entry name" value="Thioredoxin-like_fold"/>
</dbReference>
<dbReference type="PANTHER" id="PTHR35272:SF3">
    <property type="entry name" value="THIOL:DISULFIDE INTERCHANGE PROTEIN DSBC"/>
    <property type="match status" value="1"/>
</dbReference>
<dbReference type="PROSITE" id="PS51257">
    <property type="entry name" value="PROKAR_LIPOPROTEIN"/>
    <property type="match status" value="1"/>
</dbReference>
<keyword evidence="6 7" id="KW-0676">Redox-active center</keyword>
<feature type="signal peptide" evidence="7">
    <location>
        <begin position="1"/>
        <end position="27"/>
    </location>
</feature>
<feature type="chain" id="PRO_5011020512" description="Thiol:disulfide interchange protein" evidence="7">
    <location>
        <begin position="28"/>
        <end position="242"/>
    </location>
</feature>
<dbReference type="InterPro" id="IPR018950">
    <property type="entry name" value="DiS-bond_isomerase_DsbC/G_N"/>
</dbReference>
<evidence type="ECO:0000256" key="2">
    <source>
        <dbReference type="ARBA" id="ARBA00009813"/>
    </source>
</evidence>
<organism evidence="10 11">
    <name type="scientific">Caballeronia humi</name>
    <dbReference type="NCBI Taxonomy" id="326474"/>
    <lineage>
        <taxon>Bacteria</taxon>
        <taxon>Pseudomonadati</taxon>
        <taxon>Pseudomonadota</taxon>
        <taxon>Betaproteobacteria</taxon>
        <taxon>Burkholderiales</taxon>
        <taxon>Burkholderiaceae</taxon>
        <taxon>Caballeronia</taxon>
    </lineage>
</organism>
<dbReference type="InterPro" id="IPR009094">
    <property type="entry name" value="DiS-bond_isomerase_DsbC/G_N_sf"/>
</dbReference>
<dbReference type="SUPFAM" id="SSF52833">
    <property type="entry name" value="Thioredoxin-like"/>
    <property type="match status" value="1"/>
</dbReference>
<comment type="similarity">
    <text evidence="2 7">Belongs to the thioredoxin family. DsbC subfamily.</text>
</comment>
<evidence type="ECO:0000259" key="8">
    <source>
        <dbReference type="Pfam" id="PF10411"/>
    </source>
</evidence>
<evidence type="ECO:0000259" key="9">
    <source>
        <dbReference type="Pfam" id="PF13098"/>
    </source>
</evidence>
<dbReference type="Pfam" id="PF13098">
    <property type="entry name" value="Thioredoxin_2"/>
    <property type="match status" value="1"/>
</dbReference>
<dbReference type="PROSITE" id="PS00194">
    <property type="entry name" value="THIOREDOXIN_1"/>
    <property type="match status" value="1"/>
</dbReference>
<keyword evidence="5" id="KW-1015">Disulfide bond</keyword>
<dbReference type="Proteomes" id="UP000054977">
    <property type="component" value="Unassembled WGS sequence"/>
</dbReference>
<gene>
    <name evidence="10" type="ORF">AWB65_05318</name>
</gene>
<keyword evidence="11" id="KW-1185">Reference proteome</keyword>
<dbReference type="Gene3D" id="3.40.30.10">
    <property type="entry name" value="Glutaredoxin"/>
    <property type="match status" value="1"/>
</dbReference>
<dbReference type="OrthoDB" id="12976at2"/>
<dbReference type="InterPro" id="IPR036249">
    <property type="entry name" value="Thioredoxin-like_sf"/>
</dbReference>
<dbReference type="GO" id="GO:0042597">
    <property type="term" value="C:periplasmic space"/>
    <property type="evidence" value="ECO:0007669"/>
    <property type="project" value="UniProtKB-SubCell"/>
</dbReference>
<evidence type="ECO:0000256" key="7">
    <source>
        <dbReference type="RuleBase" id="RU364038"/>
    </source>
</evidence>
<name>A0A158ITJ2_9BURK</name>
<dbReference type="AlphaFoldDB" id="A0A158ITJ2"/>
<dbReference type="PANTHER" id="PTHR35272">
    <property type="entry name" value="THIOL:DISULFIDE INTERCHANGE PROTEIN DSBC-RELATED"/>
    <property type="match status" value="1"/>
</dbReference>
<dbReference type="STRING" id="326474.AWB65_05318"/>
<accession>A0A158ITJ2</accession>
<keyword evidence="4 7" id="KW-0574">Periplasm</keyword>
<proteinExistence type="inferred from homology"/>
<dbReference type="CDD" id="cd03020">
    <property type="entry name" value="DsbA_DsbC_DsbG"/>
    <property type="match status" value="1"/>
</dbReference>